<evidence type="ECO:0000256" key="2">
    <source>
        <dbReference type="ARBA" id="ARBA00022679"/>
    </source>
</evidence>
<dbReference type="SUPFAM" id="SSF141523">
    <property type="entry name" value="L,D-transpeptidase catalytic domain-like"/>
    <property type="match status" value="1"/>
</dbReference>
<dbReference type="GO" id="GO:0071555">
    <property type="term" value="P:cell wall organization"/>
    <property type="evidence" value="ECO:0007669"/>
    <property type="project" value="UniProtKB-UniRule"/>
</dbReference>
<evidence type="ECO:0000256" key="1">
    <source>
        <dbReference type="ARBA" id="ARBA00004752"/>
    </source>
</evidence>
<keyword evidence="4 6" id="KW-0573">Peptidoglycan synthesis</keyword>
<dbReference type="Pfam" id="PF03734">
    <property type="entry name" value="YkuD"/>
    <property type="match status" value="1"/>
</dbReference>
<name>A0A2K9P1W2_9FIRM</name>
<dbReference type="CDD" id="cd16913">
    <property type="entry name" value="YkuD_like"/>
    <property type="match status" value="1"/>
</dbReference>
<dbReference type="UniPathway" id="UPA00219"/>
<reference evidence="8 9" key="1">
    <citation type="submission" date="2017-04" db="EMBL/GenBank/DDBJ databases">
        <title>Monoglobus pectinilyticus 14 draft genome.</title>
        <authorList>
            <person name="Kim C."/>
            <person name="Rosendale D.I."/>
            <person name="Kelly W.J."/>
            <person name="Tannock G.W."/>
            <person name="Patchett M.L."/>
            <person name="Jordens J.Z."/>
        </authorList>
    </citation>
    <scope>NUCLEOTIDE SEQUENCE [LARGE SCALE GENOMIC DNA]</scope>
    <source>
        <strain evidence="8 9">14</strain>
    </source>
</reference>
<dbReference type="GO" id="GO:0016740">
    <property type="term" value="F:transferase activity"/>
    <property type="evidence" value="ECO:0007669"/>
    <property type="project" value="UniProtKB-KW"/>
</dbReference>
<keyword evidence="3 6" id="KW-0133">Cell shape</keyword>
<dbReference type="AlphaFoldDB" id="A0A2K9P1W2"/>
<dbReference type="OrthoDB" id="186490at2"/>
<dbReference type="InterPro" id="IPR038063">
    <property type="entry name" value="Transpep_catalytic_dom"/>
</dbReference>
<evidence type="ECO:0000256" key="6">
    <source>
        <dbReference type="PROSITE-ProRule" id="PRU01373"/>
    </source>
</evidence>
<dbReference type="GO" id="GO:0008360">
    <property type="term" value="P:regulation of cell shape"/>
    <property type="evidence" value="ECO:0007669"/>
    <property type="project" value="UniProtKB-UniRule"/>
</dbReference>
<comment type="pathway">
    <text evidence="1 6">Cell wall biogenesis; peptidoglycan biosynthesis.</text>
</comment>
<protein>
    <submittedName>
        <fullName evidence="8">L,D-transpeptidase catalytic domain</fullName>
    </submittedName>
</protein>
<feature type="active site" description="Nucleophile" evidence="6">
    <location>
        <position position="168"/>
    </location>
</feature>
<keyword evidence="9" id="KW-1185">Reference proteome</keyword>
<evidence type="ECO:0000313" key="8">
    <source>
        <dbReference type="EMBL" id="AUO19253.1"/>
    </source>
</evidence>
<dbReference type="Proteomes" id="UP000235589">
    <property type="component" value="Chromosome"/>
</dbReference>
<evidence type="ECO:0000259" key="7">
    <source>
        <dbReference type="PROSITE" id="PS52029"/>
    </source>
</evidence>
<organism evidence="8 9">
    <name type="scientific">Monoglobus pectinilyticus</name>
    <dbReference type="NCBI Taxonomy" id="1981510"/>
    <lineage>
        <taxon>Bacteria</taxon>
        <taxon>Bacillati</taxon>
        <taxon>Bacillota</taxon>
        <taxon>Clostridia</taxon>
        <taxon>Monoglobales</taxon>
        <taxon>Monoglobaceae</taxon>
        <taxon>Monoglobus</taxon>
    </lineage>
</organism>
<keyword evidence="2" id="KW-0808">Transferase</keyword>
<dbReference type="GO" id="GO:0009252">
    <property type="term" value="P:peptidoglycan biosynthetic process"/>
    <property type="evidence" value="ECO:0007669"/>
    <property type="project" value="UniProtKB-UniPathway"/>
</dbReference>
<proteinExistence type="predicted"/>
<dbReference type="KEGG" id="mpec:B9O19_01088"/>
<evidence type="ECO:0000256" key="3">
    <source>
        <dbReference type="ARBA" id="ARBA00022960"/>
    </source>
</evidence>
<feature type="active site" description="Proton donor/acceptor" evidence="6">
    <location>
        <position position="156"/>
    </location>
</feature>
<evidence type="ECO:0000256" key="5">
    <source>
        <dbReference type="ARBA" id="ARBA00023316"/>
    </source>
</evidence>
<evidence type="ECO:0000313" key="9">
    <source>
        <dbReference type="Proteomes" id="UP000235589"/>
    </source>
</evidence>
<sequence length="193" mass="21369">MRGRIESISSVKDRKQIITVVGNGEHNGRLSMFEKKDNRWIRLFSYPCSVGAGGIADIKREGDNITPSGMFTLGTIFGCADNPGTENNYLKVNDDMYWVDDFNSEHYNQLVDIGKGKVDFASAEHLSDYPMQYKYAVAVDYNIDGIPGKGSAIFLHCTDNLEKGTSGCIAVDEEAMKKIIIKLKNDAVIIIMG</sequence>
<evidence type="ECO:0000256" key="4">
    <source>
        <dbReference type="ARBA" id="ARBA00022984"/>
    </source>
</evidence>
<keyword evidence="5 6" id="KW-0961">Cell wall biogenesis/degradation</keyword>
<dbReference type="InterPro" id="IPR005490">
    <property type="entry name" value="LD_TPept_cat_dom"/>
</dbReference>
<dbReference type="GeneID" id="98062498"/>
<feature type="domain" description="L,D-TPase catalytic" evidence="7">
    <location>
        <begin position="19"/>
        <end position="191"/>
    </location>
</feature>
<dbReference type="PANTHER" id="PTHR38589">
    <property type="entry name" value="BLR0621 PROTEIN"/>
    <property type="match status" value="1"/>
</dbReference>
<dbReference type="RefSeq" id="WP_102365472.1">
    <property type="nucleotide sequence ID" value="NZ_CP020991.1"/>
</dbReference>
<accession>A0A2K9P1W2</accession>
<dbReference type="PROSITE" id="PS52029">
    <property type="entry name" value="LD_TPASE"/>
    <property type="match status" value="1"/>
</dbReference>
<dbReference type="EMBL" id="CP020991">
    <property type="protein sequence ID" value="AUO19253.1"/>
    <property type="molecule type" value="Genomic_DNA"/>
</dbReference>
<dbReference type="PANTHER" id="PTHR38589:SF1">
    <property type="entry name" value="BLR0621 PROTEIN"/>
    <property type="match status" value="1"/>
</dbReference>
<gene>
    <name evidence="8" type="ORF">B9O19_01088</name>
</gene>